<dbReference type="PANTHER" id="PTHR47718:SF13">
    <property type="entry name" value="OS09G0290500 PROTEIN"/>
    <property type="match status" value="1"/>
</dbReference>
<sequence>MKEKNKNFFFELNLEGDHYIEHAFWVDARSRAACEYFGDVVLFVTTYNTNRYLVQSHRILVRFITVWVKSGFRFFCGRESPRSVDTSRIRENEK</sequence>
<dbReference type="AlphaFoldDB" id="A0A444X479"/>
<evidence type="ECO:0008006" key="3">
    <source>
        <dbReference type="Google" id="ProtNLM"/>
    </source>
</evidence>
<protein>
    <recommendedName>
        <fullName evidence="3">Protein FAR1-RELATED SEQUENCE</fullName>
    </recommendedName>
</protein>
<evidence type="ECO:0000313" key="2">
    <source>
        <dbReference type="Proteomes" id="UP000289738"/>
    </source>
</evidence>
<keyword evidence="2" id="KW-1185">Reference proteome</keyword>
<dbReference type="Proteomes" id="UP000289738">
    <property type="component" value="Chromosome B10"/>
</dbReference>
<proteinExistence type="predicted"/>
<dbReference type="EMBL" id="SDMP01000020">
    <property type="protein sequence ID" value="RYQ84477.1"/>
    <property type="molecule type" value="Genomic_DNA"/>
</dbReference>
<name>A0A444X479_ARAHY</name>
<accession>A0A444X479</accession>
<reference evidence="1 2" key="1">
    <citation type="submission" date="2019-01" db="EMBL/GenBank/DDBJ databases">
        <title>Sequencing of cultivated peanut Arachis hypogaea provides insights into genome evolution and oil improvement.</title>
        <authorList>
            <person name="Chen X."/>
        </authorList>
    </citation>
    <scope>NUCLEOTIDE SEQUENCE [LARGE SCALE GENOMIC DNA]</scope>
    <source>
        <strain evidence="2">cv. Fuhuasheng</strain>
        <tissue evidence="1">Leaves</tissue>
    </source>
</reference>
<evidence type="ECO:0000313" key="1">
    <source>
        <dbReference type="EMBL" id="RYQ84477.1"/>
    </source>
</evidence>
<dbReference type="PANTHER" id="PTHR47718">
    <property type="entry name" value="OS01G0519700 PROTEIN"/>
    <property type="match status" value="1"/>
</dbReference>
<organism evidence="1 2">
    <name type="scientific">Arachis hypogaea</name>
    <name type="common">Peanut</name>
    <dbReference type="NCBI Taxonomy" id="3818"/>
    <lineage>
        <taxon>Eukaryota</taxon>
        <taxon>Viridiplantae</taxon>
        <taxon>Streptophyta</taxon>
        <taxon>Embryophyta</taxon>
        <taxon>Tracheophyta</taxon>
        <taxon>Spermatophyta</taxon>
        <taxon>Magnoliopsida</taxon>
        <taxon>eudicotyledons</taxon>
        <taxon>Gunneridae</taxon>
        <taxon>Pentapetalae</taxon>
        <taxon>rosids</taxon>
        <taxon>fabids</taxon>
        <taxon>Fabales</taxon>
        <taxon>Fabaceae</taxon>
        <taxon>Papilionoideae</taxon>
        <taxon>50 kb inversion clade</taxon>
        <taxon>dalbergioids sensu lato</taxon>
        <taxon>Dalbergieae</taxon>
        <taxon>Pterocarpus clade</taxon>
        <taxon>Arachis</taxon>
    </lineage>
</organism>
<comment type="caution">
    <text evidence="1">The sequence shown here is derived from an EMBL/GenBank/DDBJ whole genome shotgun (WGS) entry which is preliminary data.</text>
</comment>
<gene>
    <name evidence="1" type="ORF">Ahy_B10g103827</name>
</gene>